<dbReference type="Proteomes" id="UP001301769">
    <property type="component" value="Unassembled WGS sequence"/>
</dbReference>
<dbReference type="Pfam" id="PF00069">
    <property type="entry name" value="Pkinase"/>
    <property type="match status" value="1"/>
</dbReference>
<dbReference type="SMART" id="SM00028">
    <property type="entry name" value="TPR"/>
    <property type="match status" value="8"/>
</dbReference>
<dbReference type="Gene3D" id="1.10.510.10">
    <property type="entry name" value="Transferase(Phosphotransferase) domain 1"/>
    <property type="match status" value="1"/>
</dbReference>
<gene>
    <name evidence="2" type="ORF">QBC37DRAFT_30626</name>
</gene>
<dbReference type="EMBL" id="MU858172">
    <property type="protein sequence ID" value="KAK4210549.1"/>
    <property type="molecule type" value="Genomic_DNA"/>
</dbReference>
<dbReference type="SUPFAM" id="SSF48452">
    <property type="entry name" value="TPR-like"/>
    <property type="match status" value="3"/>
</dbReference>
<dbReference type="InterPro" id="IPR011009">
    <property type="entry name" value="Kinase-like_dom_sf"/>
</dbReference>
<feature type="domain" description="Protein kinase" evidence="1">
    <location>
        <begin position="55"/>
        <end position="364"/>
    </location>
</feature>
<name>A0AAN7B518_9PEZI</name>
<dbReference type="InterPro" id="IPR008271">
    <property type="entry name" value="Ser/Thr_kinase_AS"/>
</dbReference>
<dbReference type="InterPro" id="IPR019734">
    <property type="entry name" value="TPR_rpt"/>
</dbReference>
<dbReference type="AlphaFoldDB" id="A0AAN7B518"/>
<dbReference type="InterPro" id="IPR000719">
    <property type="entry name" value="Prot_kinase_dom"/>
</dbReference>
<dbReference type="PANTHER" id="PTHR46082">
    <property type="entry name" value="ATP/GTP-BINDING PROTEIN-RELATED"/>
    <property type="match status" value="1"/>
</dbReference>
<proteinExistence type="predicted"/>
<dbReference type="GO" id="GO:0004672">
    <property type="term" value="F:protein kinase activity"/>
    <property type="evidence" value="ECO:0007669"/>
    <property type="project" value="InterPro"/>
</dbReference>
<dbReference type="PANTHER" id="PTHR46082:SF11">
    <property type="entry name" value="AAA+ ATPASE DOMAIN-CONTAINING PROTEIN-RELATED"/>
    <property type="match status" value="1"/>
</dbReference>
<accession>A0AAN7B518</accession>
<dbReference type="CDD" id="cd00180">
    <property type="entry name" value="PKc"/>
    <property type="match status" value="1"/>
</dbReference>
<dbReference type="InterPro" id="IPR011990">
    <property type="entry name" value="TPR-like_helical_dom_sf"/>
</dbReference>
<reference evidence="2" key="1">
    <citation type="journal article" date="2023" name="Mol. Phylogenet. Evol.">
        <title>Genome-scale phylogeny and comparative genomics of the fungal order Sordariales.</title>
        <authorList>
            <person name="Hensen N."/>
            <person name="Bonometti L."/>
            <person name="Westerberg I."/>
            <person name="Brannstrom I.O."/>
            <person name="Guillou S."/>
            <person name="Cros-Aarteil S."/>
            <person name="Calhoun S."/>
            <person name="Haridas S."/>
            <person name="Kuo A."/>
            <person name="Mondo S."/>
            <person name="Pangilinan J."/>
            <person name="Riley R."/>
            <person name="LaButti K."/>
            <person name="Andreopoulos B."/>
            <person name="Lipzen A."/>
            <person name="Chen C."/>
            <person name="Yan M."/>
            <person name="Daum C."/>
            <person name="Ng V."/>
            <person name="Clum A."/>
            <person name="Steindorff A."/>
            <person name="Ohm R.A."/>
            <person name="Martin F."/>
            <person name="Silar P."/>
            <person name="Natvig D.O."/>
            <person name="Lalanne C."/>
            <person name="Gautier V."/>
            <person name="Ament-Velasquez S.L."/>
            <person name="Kruys A."/>
            <person name="Hutchinson M.I."/>
            <person name="Powell A.J."/>
            <person name="Barry K."/>
            <person name="Miller A.N."/>
            <person name="Grigoriev I.V."/>
            <person name="Debuchy R."/>
            <person name="Gladieux P."/>
            <person name="Hiltunen Thoren M."/>
            <person name="Johannesson H."/>
        </authorList>
    </citation>
    <scope>NUCLEOTIDE SEQUENCE</scope>
    <source>
        <strain evidence="2">PSN293</strain>
    </source>
</reference>
<dbReference type="PROSITE" id="PS00108">
    <property type="entry name" value="PROTEIN_KINASE_ST"/>
    <property type="match status" value="1"/>
</dbReference>
<sequence length="990" mass="113045">MSASSYYSSVFVPFRSFSSSEVQGTEPEPDKFNFLSFLATAQALQIEILPLVWDLTGDDDKGFGGTSIIYQALINLDTSFAFKTYRKRRQTEEQVFRTLINEITVLSEPSVCEHTNIAQLQGICWEISPSDDKPWPVLVFEKSHYGDLDHFAQHEGRGMKIDDRLRLCLDVGRAVMDMHTNQIVHGDIKPKNVLIFKEISGEYRAKVIDFGYSSRYIRHDQRLRLPRSEPWHAPEIPPWNDRRSCEWTPSEATKTDQFSFGMLCLWLLFEPALSGKRPPPQDVDIVDVGSPPLAEDRICTEKGELQTYARQLLASDTTLEHDKKMALREFFDSSLSQNPSDRETSLSTLLRRLDPQRTPLQETLVTATDIEHGIRRADFKIEYTIQDFYRTDYRVRSYIAHCLLRDHFQSSSLAVQAAFCYYIGFGVARDQAKAESILSRDNQNIQTVRDIVSNLRLESSGLRASTISELAVMGHIPWSDFCHSYLEQERLHEAEVQLIREKDDLIFVCGEEHFLTELSRAMLAPIYIIQGRWEEAKKLEVQVMETRKTKLGADHPSTLTSMAHLASTFWNQGRWEEAEKLEVQVMEMSKTKLGADHPSTLTSMANLASTFLDQGRWEEAEKLFVQVMETRKTKLGADHPDTLTSMANLASTYRNQGRWEEAKKLEVQVMEMSKTKLGADHPDTLTSMANLASTFWDQGRWEEAEKLFVQVMDTRKTKLGADHPDTLTSMANLASTFWNQGRWEEAEKLEVQVMEMSKTKLGADHPDTLTRMANLASTYRNQGRLEEAKKLEVQVMEMRKTKLGADHPDTLTSMANLASTYRNQGRLEEAEKLEVQVMETRKTKLGADHPSMLTSMANLALTYRNQGRWEEAEKLEVQMIEMSKTKLGADHPSTLTSMANLASTFWNQGRWEEAEKLFVQVMETHKTKLGADHPDTLTSMNNLAFIWEGEGRRADALALMDDCAQARRRVLGEEHPYTLSSLATVVEWSS</sequence>
<organism evidence="2 3">
    <name type="scientific">Rhypophila decipiens</name>
    <dbReference type="NCBI Taxonomy" id="261697"/>
    <lineage>
        <taxon>Eukaryota</taxon>
        <taxon>Fungi</taxon>
        <taxon>Dikarya</taxon>
        <taxon>Ascomycota</taxon>
        <taxon>Pezizomycotina</taxon>
        <taxon>Sordariomycetes</taxon>
        <taxon>Sordariomycetidae</taxon>
        <taxon>Sordariales</taxon>
        <taxon>Naviculisporaceae</taxon>
        <taxon>Rhypophila</taxon>
    </lineage>
</organism>
<dbReference type="SUPFAM" id="SSF56112">
    <property type="entry name" value="Protein kinase-like (PK-like)"/>
    <property type="match status" value="1"/>
</dbReference>
<evidence type="ECO:0000259" key="1">
    <source>
        <dbReference type="PROSITE" id="PS50011"/>
    </source>
</evidence>
<keyword evidence="3" id="KW-1185">Reference proteome</keyword>
<protein>
    <recommendedName>
        <fullName evidence="1">Protein kinase domain-containing protein</fullName>
    </recommendedName>
</protein>
<dbReference type="PRINTS" id="PR00381">
    <property type="entry name" value="KINESINLIGHT"/>
</dbReference>
<dbReference type="SMART" id="SM00220">
    <property type="entry name" value="S_TKc"/>
    <property type="match status" value="1"/>
</dbReference>
<evidence type="ECO:0000313" key="3">
    <source>
        <dbReference type="Proteomes" id="UP001301769"/>
    </source>
</evidence>
<evidence type="ECO:0000313" key="2">
    <source>
        <dbReference type="EMBL" id="KAK4210549.1"/>
    </source>
</evidence>
<dbReference type="Pfam" id="PF13424">
    <property type="entry name" value="TPR_12"/>
    <property type="match status" value="3"/>
</dbReference>
<reference evidence="2" key="2">
    <citation type="submission" date="2023-05" db="EMBL/GenBank/DDBJ databases">
        <authorList>
            <consortium name="Lawrence Berkeley National Laboratory"/>
            <person name="Steindorff A."/>
            <person name="Hensen N."/>
            <person name="Bonometti L."/>
            <person name="Westerberg I."/>
            <person name="Brannstrom I.O."/>
            <person name="Guillou S."/>
            <person name="Cros-Aarteil S."/>
            <person name="Calhoun S."/>
            <person name="Haridas S."/>
            <person name="Kuo A."/>
            <person name="Mondo S."/>
            <person name="Pangilinan J."/>
            <person name="Riley R."/>
            <person name="Labutti K."/>
            <person name="Andreopoulos B."/>
            <person name="Lipzen A."/>
            <person name="Chen C."/>
            <person name="Yanf M."/>
            <person name="Daum C."/>
            <person name="Ng V."/>
            <person name="Clum A."/>
            <person name="Ohm R."/>
            <person name="Martin F."/>
            <person name="Silar P."/>
            <person name="Natvig D."/>
            <person name="Lalanne C."/>
            <person name="Gautier V."/>
            <person name="Ament-Velasquez S.L."/>
            <person name="Kruys A."/>
            <person name="Hutchinson M.I."/>
            <person name="Powell A.J."/>
            <person name="Barry K."/>
            <person name="Miller A.N."/>
            <person name="Grigoriev I.V."/>
            <person name="Debuchy R."/>
            <person name="Gladieux P."/>
            <person name="Thoren M.H."/>
            <person name="Johannesson H."/>
        </authorList>
    </citation>
    <scope>NUCLEOTIDE SEQUENCE</scope>
    <source>
        <strain evidence="2">PSN293</strain>
    </source>
</reference>
<dbReference type="Pfam" id="PF13374">
    <property type="entry name" value="TPR_10"/>
    <property type="match status" value="5"/>
</dbReference>
<dbReference type="Gene3D" id="1.25.40.10">
    <property type="entry name" value="Tetratricopeptide repeat domain"/>
    <property type="match status" value="3"/>
</dbReference>
<dbReference type="PROSITE" id="PS50011">
    <property type="entry name" value="PROTEIN_KINASE_DOM"/>
    <property type="match status" value="1"/>
</dbReference>
<dbReference type="GO" id="GO:0005524">
    <property type="term" value="F:ATP binding"/>
    <property type="evidence" value="ECO:0007669"/>
    <property type="project" value="InterPro"/>
</dbReference>
<comment type="caution">
    <text evidence="2">The sequence shown here is derived from an EMBL/GenBank/DDBJ whole genome shotgun (WGS) entry which is preliminary data.</text>
</comment>
<dbReference type="InterPro" id="IPR053137">
    <property type="entry name" value="NLR-like"/>
</dbReference>